<evidence type="ECO:0000313" key="2">
    <source>
        <dbReference type="EMBL" id="GAA4813408.1"/>
    </source>
</evidence>
<evidence type="ECO:0000256" key="1">
    <source>
        <dbReference type="SAM" id="MobiDB-lite"/>
    </source>
</evidence>
<comment type="caution">
    <text evidence="2">The sequence shown here is derived from an EMBL/GenBank/DDBJ whole genome shotgun (WGS) entry which is preliminary data.</text>
</comment>
<accession>A0ABP9CLZ3</accession>
<sequence>MENRGTGTIDRPRAGSRERAQREGTNAMAEVAPASDALTGKRSRAQTPDVRPELTPLGQAERHRVLEQLRLREARCDACGGHAFTVGDALYLGFLFLHSEQDDYMVGLTCADPRCPRPRTGIALRGGEFLAA</sequence>
<name>A0ABP9CLZ3_9ACTN</name>
<dbReference type="EMBL" id="BAABKQ010000001">
    <property type="protein sequence ID" value="GAA4813408.1"/>
    <property type="molecule type" value="Genomic_DNA"/>
</dbReference>
<keyword evidence="3" id="KW-1185">Reference proteome</keyword>
<evidence type="ECO:0000313" key="3">
    <source>
        <dbReference type="Proteomes" id="UP001500839"/>
    </source>
</evidence>
<organism evidence="2 3">
    <name type="scientific">Tomitella cavernea</name>
    <dbReference type="NCBI Taxonomy" id="1387982"/>
    <lineage>
        <taxon>Bacteria</taxon>
        <taxon>Bacillati</taxon>
        <taxon>Actinomycetota</taxon>
        <taxon>Actinomycetes</taxon>
        <taxon>Mycobacteriales</taxon>
        <taxon>Tomitella</taxon>
    </lineage>
</organism>
<gene>
    <name evidence="2" type="ORF">GCM10023353_17960</name>
</gene>
<proteinExistence type="predicted"/>
<protein>
    <submittedName>
        <fullName evidence="2">Uncharacterized protein</fullName>
    </submittedName>
</protein>
<feature type="region of interest" description="Disordered" evidence="1">
    <location>
        <begin position="1"/>
        <end position="52"/>
    </location>
</feature>
<reference evidence="3" key="1">
    <citation type="journal article" date="2019" name="Int. J. Syst. Evol. Microbiol.">
        <title>The Global Catalogue of Microorganisms (GCM) 10K type strain sequencing project: providing services to taxonomists for standard genome sequencing and annotation.</title>
        <authorList>
            <consortium name="The Broad Institute Genomics Platform"/>
            <consortium name="The Broad Institute Genome Sequencing Center for Infectious Disease"/>
            <person name="Wu L."/>
            <person name="Ma J."/>
        </authorList>
    </citation>
    <scope>NUCLEOTIDE SEQUENCE [LARGE SCALE GENOMIC DNA]</scope>
    <source>
        <strain evidence="3">JCM 18542</strain>
    </source>
</reference>
<dbReference type="Proteomes" id="UP001500839">
    <property type="component" value="Unassembled WGS sequence"/>
</dbReference>
<feature type="compositionally biased region" description="Basic and acidic residues" evidence="1">
    <location>
        <begin position="10"/>
        <end position="22"/>
    </location>
</feature>